<reference evidence="3 4" key="1">
    <citation type="submission" date="2018-08" db="EMBL/GenBank/DDBJ databases">
        <title>A genome reference for cultivated species of the human gut microbiota.</title>
        <authorList>
            <person name="Zou Y."/>
            <person name="Xue W."/>
            <person name="Luo G."/>
        </authorList>
    </citation>
    <scope>NUCLEOTIDE SEQUENCE [LARGE SCALE GENOMIC DNA]</scope>
    <source>
        <strain evidence="3 4">OM03-4</strain>
    </source>
</reference>
<organism evidence="3 4">
    <name type="scientific">Bacteroides uniformis</name>
    <dbReference type="NCBI Taxonomy" id="820"/>
    <lineage>
        <taxon>Bacteria</taxon>
        <taxon>Pseudomonadati</taxon>
        <taxon>Bacteroidota</taxon>
        <taxon>Bacteroidia</taxon>
        <taxon>Bacteroidales</taxon>
        <taxon>Bacteroidaceae</taxon>
        <taxon>Bacteroides</taxon>
    </lineage>
</organism>
<accession>A0A3E5F291</accession>
<dbReference type="Proteomes" id="UP000260759">
    <property type="component" value="Unassembled WGS sequence"/>
</dbReference>
<feature type="transmembrane region" description="Helical" evidence="1">
    <location>
        <begin position="17"/>
        <end position="35"/>
    </location>
</feature>
<evidence type="ECO:0000313" key="3">
    <source>
        <dbReference type="EMBL" id="RGN95494.1"/>
    </source>
</evidence>
<evidence type="ECO:0000313" key="5">
    <source>
        <dbReference type="Proteomes" id="UP000432488"/>
    </source>
</evidence>
<dbReference type="EMBL" id="WCUV01000011">
    <property type="protein sequence ID" value="KAB4089315.1"/>
    <property type="molecule type" value="Genomic_DNA"/>
</dbReference>
<evidence type="ECO:0000313" key="4">
    <source>
        <dbReference type="Proteomes" id="UP000260759"/>
    </source>
</evidence>
<comment type="caution">
    <text evidence="3">The sequence shown here is derived from an EMBL/GenBank/DDBJ whole genome shotgun (WGS) entry which is preliminary data.</text>
</comment>
<dbReference type="Proteomes" id="UP000432488">
    <property type="component" value="Unassembled WGS sequence"/>
</dbReference>
<sequence>MEESISFHVVFRTVKDAHSAFALLICSFFILLKFYNRFTKNYPAEVCLISHGVMFKPLSSALHRIIHFLRNPLPAPHSAFLAIGLPA</sequence>
<dbReference type="AlphaFoldDB" id="A0A3E5F291"/>
<proteinExistence type="predicted"/>
<protein>
    <submittedName>
        <fullName evidence="3">Uncharacterized protein</fullName>
    </submittedName>
</protein>
<gene>
    <name evidence="3" type="ORF">DXB37_06700</name>
    <name evidence="2" type="ORF">GAQ56_15220</name>
</gene>
<keyword evidence="1" id="KW-1133">Transmembrane helix</keyword>
<name>A0A3E5F291_BACUN</name>
<keyword evidence="1" id="KW-0472">Membrane</keyword>
<evidence type="ECO:0000313" key="2">
    <source>
        <dbReference type="EMBL" id="KAB4089315.1"/>
    </source>
</evidence>
<evidence type="ECO:0000256" key="1">
    <source>
        <dbReference type="SAM" id="Phobius"/>
    </source>
</evidence>
<reference evidence="2 5" key="2">
    <citation type="journal article" date="2019" name="Nat. Med.">
        <title>A library of human gut bacterial isolates paired with longitudinal multiomics data enables mechanistic microbiome research.</title>
        <authorList>
            <person name="Poyet M."/>
            <person name="Groussin M."/>
            <person name="Gibbons S.M."/>
            <person name="Avila-Pacheco J."/>
            <person name="Jiang X."/>
            <person name="Kearney S.M."/>
            <person name="Perrotta A.R."/>
            <person name="Berdy B."/>
            <person name="Zhao S."/>
            <person name="Lieberman T.D."/>
            <person name="Swanson P.K."/>
            <person name="Smith M."/>
            <person name="Roesemann S."/>
            <person name="Alexander J.E."/>
            <person name="Rich S.A."/>
            <person name="Livny J."/>
            <person name="Vlamakis H."/>
            <person name="Clish C."/>
            <person name="Bullock K."/>
            <person name="Deik A."/>
            <person name="Scott J."/>
            <person name="Pierce K.A."/>
            <person name="Xavier R.J."/>
            <person name="Alm E.J."/>
        </authorList>
    </citation>
    <scope>NUCLEOTIDE SEQUENCE [LARGE SCALE GENOMIC DNA]</scope>
    <source>
        <strain evidence="2 5">BIOML-A42</strain>
    </source>
</reference>
<dbReference type="EMBL" id="QSVA01000004">
    <property type="protein sequence ID" value="RGN95494.1"/>
    <property type="molecule type" value="Genomic_DNA"/>
</dbReference>
<keyword evidence="1" id="KW-0812">Transmembrane</keyword>